<feature type="compositionally biased region" description="Polar residues" evidence="6">
    <location>
        <begin position="283"/>
        <end position="292"/>
    </location>
</feature>
<feature type="region of interest" description="Disordered" evidence="6">
    <location>
        <begin position="268"/>
        <end position="302"/>
    </location>
</feature>
<keyword evidence="9" id="KW-1185">Reference proteome</keyword>
<dbReference type="InterPro" id="IPR028002">
    <property type="entry name" value="Myb_DNA-bind_5"/>
</dbReference>
<evidence type="ECO:0000256" key="5">
    <source>
        <dbReference type="ARBA" id="ARBA00025466"/>
    </source>
</evidence>
<dbReference type="Pfam" id="PF13873">
    <property type="entry name" value="Myb_DNA-bind_5"/>
    <property type="match status" value="1"/>
</dbReference>
<dbReference type="AlphaFoldDB" id="A0A8S3W8F6"/>
<evidence type="ECO:0000313" key="8">
    <source>
        <dbReference type="EMBL" id="CAG4945943.1"/>
    </source>
</evidence>
<evidence type="ECO:0000256" key="3">
    <source>
        <dbReference type="ARBA" id="ARBA00023015"/>
    </source>
</evidence>
<comment type="function">
    <text evidence="5">Involved in transvection phenomena (= synapsis-dependent gene expression), where the synaptic pairing of chromosomes carrying genes with which zeste interacts influences the expression of these genes. Zeste binds to DNA and stimulates transcription from a nearby promoter.</text>
</comment>
<evidence type="ECO:0000256" key="1">
    <source>
        <dbReference type="ARBA" id="ARBA00011764"/>
    </source>
</evidence>
<proteinExistence type="predicted"/>
<keyword evidence="3" id="KW-0805">Transcription regulation</keyword>
<comment type="caution">
    <text evidence="8">The sequence shown here is derived from an EMBL/GenBank/DDBJ whole genome shotgun (WGS) entry which is preliminary data.</text>
</comment>
<protein>
    <recommendedName>
        <fullName evidence="2">Regulatory protein zeste</fullName>
    </recommendedName>
</protein>
<sequence length="352" mass="38741">MNPIERASHPSRAQISTLLDFFKKHPSLSKGFSRVPSARDAARKMWEKITLQLNSLEGCVKSTKQWIKYWADKKSAVKKKAALRFRAKNKTGGRAEVVELTDLEERILTLMGGESFAIGNRQIEINPFENTNQDRLDSHTDSSPSLLAKQLSIGLDAATPNTTEQDSSTNVVLTASDIINIPTIETPQQPRLECVPGTSHLSSSSSEVHIVYFQEQDSSTNVVLKEGDIINIPTIETSQQPRLECVPVTSHLSSSSSEVHIVSQCPMSRAHAVPSTPPRVGSPVSSMPTKPSGSGRHPQQGHYSECSVHRIYTKMEGNTSHKENLDPVTPMQDPVISTNPVVIKKRAEMFLA</sequence>
<evidence type="ECO:0000256" key="4">
    <source>
        <dbReference type="ARBA" id="ARBA00023163"/>
    </source>
</evidence>
<dbReference type="PANTHER" id="PTHR23098:SF16">
    <property type="entry name" value="REGULATORY PROTEIN ZESTE"/>
    <property type="match status" value="1"/>
</dbReference>
<name>A0A8S3W8F6_PARAO</name>
<evidence type="ECO:0000259" key="7">
    <source>
        <dbReference type="Pfam" id="PF13873"/>
    </source>
</evidence>
<gene>
    <name evidence="8" type="ORF">PAPOLLO_LOCUS3215</name>
</gene>
<accession>A0A8S3W8F6</accession>
<dbReference type="Proteomes" id="UP000691718">
    <property type="component" value="Unassembled WGS sequence"/>
</dbReference>
<keyword evidence="4" id="KW-0804">Transcription</keyword>
<organism evidence="8 9">
    <name type="scientific">Parnassius apollo</name>
    <name type="common">Apollo butterfly</name>
    <name type="synonym">Papilio apollo</name>
    <dbReference type="NCBI Taxonomy" id="110799"/>
    <lineage>
        <taxon>Eukaryota</taxon>
        <taxon>Metazoa</taxon>
        <taxon>Ecdysozoa</taxon>
        <taxon>Arthropoda</taxon>
        <taxon>Hexapoda</taxon>
        <taxon>Insecta</taxon>
        <taxon>Pterygota</taxon>
        <taxon>Neoptera</taxon>
        <taxon>Endopterygota</taxon>
        <taxon>Lepidoptera</taxon>
        <taxon>Glossata</taxon>
        <taxon>Ditrysia</taxon>
        <taxon>Papilionoidea</taxon>
        <taxon>Papilionidae</taxon>
        <taxon>Parnassiinae</taxon>
        <taxon>Parnassini</taxon>
        <taxon>Parnassius</taxon>
        <taxon>Parnassius</taxon>
    </lineage>
</organism>
<dbReference type="GO" id="GO:0005634">
    <property type="term" value="C:nucleus"/>
    <property type="evidence" value="ECO:0007669"/>
    <property type="project" value="TreeGrafter"/>
</dbReference>
<reference evidence="8" key="1">
    <citation type="submission" date="2021-04" db="EMBL/GenBank/DDBJ databases">
        <authorList>
            <person name="Tunstrom K."/>
        </authorList>
    </citation>
    <scope>NUCLEOTIDE SEQUENCE</scope>
</reference>
<evidence type="ECO:0000313" key="9">
    <source>
        <dbReference type="Proteomes" id="UP000691718"/>
    </source>
</evidence>
<comment type="subunit">
    <text evidence="1">Self-associates forming complexes of several hundred monomers.</text>
</comment>
<dbReference type="OrthoDB" id="8045892at2759"/>
<evidence type="ECO:0000256" key="6">
    <source>
        <dbReference type="SAM" id="MobiDB-lite"/>
    </source>
</evidence>
<dbReference type="EMBL" id="CAJQZP010000209">
    <property type="protein sequence ID" value="CAG4945943.1"/>
    <property type="molecule type" value="Genomic_DNA"/>
</dbReference>
<evidence type="ECO:0000256" key="2">
    <source>
        <dbReference type="ARBA" id="ARBA00016807"/>
    </source>
</evidence>
<feature type="domain" description="Myb/SANT-like DNA-binding" evidence="7">
    <location>
        <begin position="8"/>
        <end position="82"/>
    </location>
</feature>
<dbReference type="PANTHER" id="PTHR23098">
    <property type="entry name" value="AGAP001331-PA-RELATED"/>
    <property type="match status" value="1"/>
</dbReference>